<name>A0A9N7UKN4_PLEPL</name>
<gene>
    <name evidence="2" type="ORF">PLEPLA_LOCUS20086</name>
</gene>
<evidence type="ECO:0000313" key="3">
    <source>
        <dbReference type="Proteomes" id="UP001153269"/>
    </source>
</evidence>
<protein>
    <submittedName>
        <fullName evidence="2">Uncharacterized protein</fullName>
    </submittedName>
</protein>
<dbReference type="EMBL" id="CADEAL010001400">
    <property type="protein sequence ID" value="CAB1432029.1"/>
    <property type="molecule type" value="Genomic_DNA"/>
</dbReference>
<sequence>MWAVSQLSMTGADEPRVVQLGASLSPESRGSRDRGCQPPPGETTLLRQMKYDARGYKACHTATGVCWDFVLIGFNEQDGIPESLRIKVLHPDVARVREEPGPRPVIRRGNEMGRKVAKWLPGALLSTLQHMHSAKD</sequence>
<proteinExistence type="predicted"/>
<keyword evidence="3" id="KW-1185">Reference proteome</keyword>
<accession>A0A9N7UKN4</accession>
<evidence type="ECO:0000313" key="2">
    <source>
        <dbReference type="EMBL" id="CAB1432029.1"/>
    </source>
</evidence>
<evidence type="ECO:0000256" key="1">
    <source>
        <dbReference type="SAM" id="MobiDB-lite"/>
    </source>
</evidence>
<comment type="caution">
    <text evidence="2">The sequence shown here is derived from an EMBL/GenBank/DDBJ whole genome shotgun (WGS) entry which is preliminary data.</text>
</comment>
<dbReference type="Proteomes" id="UP001153269">
    <property type="component" value="Unassembled WGS sequence"/>
</dbReference>
<feature type="region of interest" description="Disordered" evidence="1">
    <location>
        <begin position="23"/>
        <end position="43"/>
    </location>
</feature>
<organism evidence="2 3">
    <name type="scientific">Pleuronectes platessa</name>
    <name type="common">European plaice</name>
    <dbReference type="NCBI Taxonomy" id="8262"/>
    <lineage>
        <taxon>Eukaryota</taxon>
        <taxon>Metazoa</taxon>
        <taxon>Chordata</taxon>
        <taxon>Craniata</taxon>
        <taxon>Vertebrata</taxon>
        <taxon>Euteleostomi</taxon>
        <taxon>Actinopterygii</taxon>
        <taxon>Neopterygii</taxon>
        <taxon>Teleostei</taxon>
        <taxon>Neoteleostei</taxon>
        <taxon>Acanthomorphata</taxon>
        <taxon>Carangaria</taxon>
        <taxon>Pleuronectiformes</taxon>
        <taxon>Pleuronectoidei</taxon>
        <taxon>Pleuronectidae</taxon>
        <taxon>Pleuronectes</taxon>
    </lineage>
</organism>
<dbReference type="AlphaFoldDB" id="A0A9N7UKN4"/>
<reference evidence="2" key="1">
    <citation type="submission" date="2020-03" db="EMBL/GenBank/DDBJ databases">
        <authorList>
            <person name="Weist P."/>
        </authorList>
    </citation>
    <scope>NUCLEOTIDE SEQUENCE</scope>
</reference>